<dbReference type="GO" id="GO:0005886">
    <property type="term" value="C:plasma membrane"/>
    <property type="evidence" value="ECO:0007669"/>
    <property type="project" value="TreeGrafter"/>
</dbReference>
<dbReference type="STRING" id="10195.A0A3M7T6K3"/>
<dbReference type="AlphaFoldDB" id="A0A3M7T6K3"/>
<dbReference type="Pfam" id="PF00335">
    <property type="entry name" value="Tetraspanin"/>
    <property type="match status" value="1"/>
</dbReference>
<comment type="caution">
    <text evidence="8">The sequence shown here is derived from an EMBL/GenBank/DDBJ whole genome shotgun (WGS) entry which is preliminary data.</text>
</comment>
<keyword evidence="3 7" id="KW-0812">Transmembrane</keyword>
<dbReference type="InterPro" id="IPR008952">
    <property type="entry name" value="Tetraspanin_EC2_sf"/>
</dbReference>
<sequence length="294" mass="33717">MPKQAATTSGNASRGLRIRYRRHKETSEISPLVKYLLFGSNVILWLFGFFLFGVGVYAWIEKDTFTRLSNLSVIVFDPAFIFLVVGSFVFVIGFSGCVGALRENTNLLLAFSFALGIIFFAELALGILIFMYKEKVKDEVKQNLVSMITNYREDEDLQDLIDWIQRDWLKCCGVAIPDDWDQNQYFMCKILDPWIESCGVPPSCCYPEYTHNRQCGYGARNKSLIANDVAINKIYQDGCLKKGEEWFKAHILTVSIVVVCFAVLQILGICTAQSLRSDINTQKSRWYRDHPRYR</sequence>
<feature type="transmembrane region" description="Helical" evidence="7">
    <location>
        <begin position="42"/>
        <end position="60"/>
    </location>
</feature>
<dbReference type="PRINTS" id="PR00259">
    <property type="entry name" value="TMFOUR"/>
</dbReference>
<dbReference type="OrthoDB" id="2014092at2759"/>
<dbReference type="PIRSF" id="PIRSF002419">
    <property type="entry name" value="Tetraspanin"/>
    <property type="match status" value="1"/>
</dbReference>
<feature type="transmembrane region" description="Helical" evidence="7">
    <location>
        <begin position="251"/>
        <end position="275"/>
    </location>
</feature>
<evidence type="ECO:0000256" key="1">
    <source>
        <dbReference type="ARBA" id="ARBA00004141"/>
    </source>
</evidence>
<dbReference type="InterPro" id="IPR018499">
    <property type="entry name" value="Tetraspanin/Peripherin"/>
</dbReference>
<feature type="transmembrane region" description="Helical" evidence="7">
    <location>
        <begin position="107"/>
        <end position="132"/>
    </location>
</feature>
<comment type="subcellular location">
    <subcellularLocation>
        <location evidence="1 7">Membrane</location>
        <topology evidence="1 7">Multi-pass membrane protein</topology>
    </subcellularLocation>
</comment>
<dbReference type="PANTHER" id="PTHR19282:SF431">
    <property type="entry name" value="TETRASPANIN 26A, ISOFORM B-RELATED"/>
    <property type="match status" value="1"/>
</dbReference>
<gene>
    <name evidence="8" type="ORF">BpHYR1_044647</name>
</gene>
<evidence type="ECO:0000256" key="2">
    <source>
        <dbReference type="ARBA" id="ARBA00006840"/>
    </source>
</evidence>
<accession>A0A3M7T6K3</accession>
<evidence type="ECO:0000256" key="5">
    <source>
        <dbReference type="ARBA" id="ARBA00023136"/>
    </source>
</evidence>
<protein>
    <recommendedName>
        <fullName evidence="7">Tetraspanin</fullName>
    </recommendedName>
</protein>
<reference evidence="8 9" key="1">
    <citation type="journal article" date="2018" name="Sci. Rep.">
        <title>Genomic signatures of local adaptation to the degree of environmental predictability in rotifers.</title>
        <authorList>
            <person name="Franch-Gras L."/>
            <person name="Hahn C."/>
            <person name="Garcia-Roger E.M."/>
            <person name="Carmona M.J."/>
            <person name="Serra M."/>
            <person name="Gomez A."/>
        </authorList>
    </citation>
    <scope>NUCLEOTIDE SEQUENCE [LARGE SCALE GENOMIC DNA]</scope>
    <source>
        <strain evidence="8">HYR1</strain>
    </source>
</reference>
<keyword evidence="6" id="KW-1015">Disulfide bond</keyword>
<evidence type="ECO:0000256" key="3">
    <source>
        <dbReference type="ARBA" id="ARBA00022692"/>
    </source>
</evidence>
<dbReference type="EMBL" id="REGN01000215">
    <property type="protein sequence ID" value="RNA43537.1"/>
    <property type="molecule type" value="Genomic_DNA"/>
</dbReference>
<dbReference type="Proteomes" id="UP000276133">
    <property type="component" value="Unassembled WGS sequence"/>
</dbReference>
<dbReference type="PANTHER" id="PTHR19282">
    <property type="entry name" value="TETRASPANIN"/>
    <property type="match status" value="1"/>
</dbReference>
<proteinExistence type="inferred from homology"/>
<comment type="similarity">
    <text evidence="2 7">Belongs to the tetraspanin (TM4SF) family.</text>
</comment>
<feature type="disulfide bond" evidence="6">
    <location>
        <begin position="172"/>
        <end position="188"/>
    </location>
</feature>
<name>A0A3M7T6K3_BRAPC</name>
<evidence type="ECO:0000313" key="9">
    <source>
        <dbReference type="Proteomes" id="UP000276133"/>
    </source>
</evidence>
<dbReference type="SUPFAM" id="SSF48652">
    <property type="entry name" value="Tetraspanin"/>
    <property type="match status" value="1"/>
</dbReference>
<evidence type="ECO:0000256" key="4">
    <source>
        <dbReference type="ARBA" id="ARBA00022989"/>
    </source>
</evidence>
<keyword evidence="9" id="KW-1185">Reference proteome</keyword>
<organism evidence="8 9">
    <name type="scientific">Brachionus plicatilis</name>
    <name type="common">Marine rotifer</name>
    <name type="synonym">Brachionus muelleri</name>
    <dbReference type="NCBI Taxonomy" id="10195"/>
    <lineage>
        <taxon>Eukaryota</taxon>
        <taxon>Metazoa</taxon>
        <taxon>Spiralia</taxon>
        <taxon>Gnathifera</taxon>
        <taxon>Rotifera</taxon>
        <taxon>Eurotatoria</taxon>
        <taxon>Monogononta</taxon>
        <taxon>Pseudotrocha</taxon>
        <taxon>Ploima</taxon>
        <taxon>Brachionidae</taxon>
        <taxon>Brachionus</taxon>
    </lineage>
</organism>
<evidence type="ECO:0000256" key="7">
    <source>
        <dbReference type="RuleBase" id="RU361218"/>
    </source>
</evidence>
<evidence type="ECO:0000313" key="8">
    <source>
        <dbReference type="EMBL" id="RNA43537.1"/>
    </source>
</evidence>
<keyword evidence="5 7" id="KW-0472">Membrane</keyword>
<keyword evidence="4 7" id="KW-1133">Transmembrane helix</keyword>
<evidence type="ECO:0000256" key="6">
    <source>
        <dbReference type="PIRSR" id="PIRSR002419-1"/>
    </source>
</evidence>
<feature type="transmembrane region" description="Helical" evidence="7">
    <location>
        <begin position="80"/>
        <end position="101"/>
    </location>
</feature>
<dbReference type="InterPro" id="IPR000301">
    <property type="entry name" value="Tetraspanin_animals"/>
</dbReference>
<dbReference type="Gene3D" id="1.10.1450.10">
    <property type="entry name" value="Tetraspanin"/>
    <property type="match status" value="1"/>
</dbReference>